<evidence type="ECO:0000313" key="3">
    <source>
        <dbReference type="Proteomes" id="UP001447188"/>
    </source>
</evidence>
<sequence>MSFPLEPQKSSCEPEYFMRSELPRAGTLKRSNAFVGGEATELIGGGSLKDDKSGVKKQDGSRGNVKLEFPETLYSEAKRRAVEDMGSRFMRTIQKLDRGDLKEPVDFNLILERHWAELAEFYSAQVSTVRKLEQKFKAATTSSLGNLPPASSPQLPPYLVSHLSELKLRPFVFMGSEKKPNPASHSELVESKRLFDEPYITKSPENKQTVTEVRGTPDESNQKITKEVQNLIRWSYRTHHQGETGAPNGSRSVTDSFFTGETHGAAYSTCMENEQSGKSVFMEATLKETHGSPRPGLEIPVAESVTKPQLELGPCGSSKIAGDNLAKYTQPVEPEAARLMDTKQLNFRGVDKDESSQRVDIEKALDKNPGKPEEAYPIIRHLIENYKALAVVMRLAAMNPDDSHENFSETSLSDDLVGCKTGDTESRGDSGSFSPRPILQFNPPPPPQPANPFAVIIQGEIDPGSVVDKRIQQSEFIEDRPESDCEDIYRFDPANTSSNTTNSSMYSGETAKTSDLSNVELPVDISYDALVCPPKEVALDGSRTVLLPLGHTTVLGQSQTKATTESTSDYYLDIAVAESLPHDSSNDSFSVSDDSSLFSGSTKDELERLQMEVKDHLEQAERQGGLLVAQWGDDSRIKKKNDRLNEEANDLSGDQGSLNYNYEKGSEEEGIDHDERIEVFEFGYDDHWDSGNDDGEIDQEMEKILAWIALEDAKAEATMQSSKAMVKFDKSRIEELVDTDGDDEEETGERKDMIVVATRLVAEKELSTADEEGSEDDNSDELAEENECEEGRTVGEEKKMKEGGGDENGEYGRKVEVGNKGMEMEETITGAKKDDMEAKDGTKDTKVEKAVVKIAEERFDHSLGAEESKE</sequence>
<comment type="caution">
    <text evidence="2">The sequence shown here is derived from an EMBL/GenBank/DDBJ whole genome shotgun (WGS) entry which is preliminary data.</text>
</comment>
<feature type="region of interest" description="Disordered" evidence="1">
    <location>
        <begin position="491"/>
        <end position="511"/>
    </location>
</feature>
<proteinExistence type="predicted"/>
<accession>A0ABR3GSA9</accession>
<feature type="region of interest" description="Disordered" evidence="1">
    <location>
        <begin position="401"/>
        <end position="450"/>
    </location>
</feature>
<dbReference type="Proteomes" id="UP001447188">
    <property type="component" value="Unassembled WGS sequence"/>
</dbReference>
<organism evidence="2 3">
    <name type="scientific">Discina gigas</name>
    <dbReference type="NCBI Taxonomy" id="1032678"/>
    <lineage>
        <taxon>Eukaryota</taxon>
        <taxon>Fungi</taxon>
        <taxon>Dikarya</taxon>
        <taxon>Ascomycota</taxon>
        <taxon>Pezizomycotina</taxon>
        <taxon>Pezizomycetes</taxon>
        <taxon>Pezizales</taxon>
        <taxon>Discinaceae</taxon>
        <taxon>Discina</taxon>
    </lineage>
</organism>
<protein>
    <submittedName>
        <fullName evidence="2">Uncharacterized protein</fullName>
    </submittedName>
</protein>
<gene>
    <name evidence="2" type="ORF">Q9L58_002053</name>
</gene>
<feature type="region of interest" description="Disordered" evidence="1">
    <location>
        <begin position="762"/>
        <end position="823"/>
    </location>
</feature>
<reference evidence="2 3" key="1">
    <citation type="submission" date="2024-02" db="EMBL/GenBank/DDBJ databases">
        <title>Discinaceae phylogenomics.</title>
        <authorList>
            <person name="Dirks A.C."/>
            <person name="James T.Y."/>
        </authorList>
    </citation>
    <scope>NUCLEOTIDE SEQUENCE [LARGE SCALE GENOMIC DNA]</scope>
    <source>
        <strain evidence="2 3">ACD0624</strain>
    </source>
</reference>
<feature type="compositionally biased region" description="Low complexity" evidence="1">
    <location>
        <begin position="495"/>
        <end position="504"/>
    </location>
</feature>
<feature type="compositionally biased region" description="Basic and acidic residues" evidence="1">
    <location>
        <begin position="789"/>
        <end position="817"/>
    </location>
</feature>
<name>A0ABR3GSA9_9PEZI</name>
<feature type="compositionally biased region" description="Acidic residues" evidence="1">
    <location>
        <begin position="768"/>
        <end position="788"/>
    </location>
</feature>
<evidence type="ECO:0000256" key="1">
    <source>
        <dbReference type="SAM" id="MobiDB-lite"/>
    </source>
</evidence>
<keyword evidence="3" id="KW-1185">Reference proteome</keyword>
<dbReference type="EMBL" id="JBBBZM010000017">
    <property type="protein sequence ID" value="KAL0638824.1"/>
    <property type="molecule type" value="Genomic_DNA"/>
</dbReference>
<evidence type="ECO:0000313" key="2">
    <source>
        <dbReference type="EMBL" id="KAL0638824.1"/>
    </source>
</evidence>